<evidence type="ECO:0000313" key="2">
    <source>
        <dbReference type="EMBL" id="KAK1479148.1"/>
    </source>
</evidence>
<keyword evidence="3" id="KW-1185">Reference proteome</keyword>
<accession>A0ABQ9QN53</accession>
<organism evidence="2 3">
    <name type="scientific">Colletotrichum tamarilloi</name>
    <dbReference type="NCBI Taxonomy" id="1209934"/>
    <lineage>
        <taxon>Eukaryota</taxon>
        <taxon>Fungi</taxon>
        <taxon>Dikarya</taxon>
        <taxon>Ascomycota</taxon>
        <taxon>Pezizomycotina</taxon>
        <taxon>Sordariomycetes</taxon>
        <taxon>Hypocreomycetidae</taxon>
        <taxon>Glomerellales</taxon>
        <taxon>Glomerellaceae</taxon>
        <taxon>Colletotrichum</taxon>
        <taxon>Colletotrichum acutatum species complex</taxon>
    </lineage>
</organism>
<dbReference type="Proteomes" id="UP001227543">
    <property type="component" value="Unassembled WGS sequence"/>
</dbReference>
<dbReference type="GeneID" id="85415040"/>
<dbReference type="RefSeq" id="XP_060374611.1">
    <property type="nucleotide sequence ID" value="XM_060530802.1"/>
</dbReference>
<proteinExistence type="predicted"/>
<protein>
    <submittedName>
        <fullName evidence="2">Uncharacterized protein</fullName>
    </submittedName>
</protein>
<evidence type="ECO:0000313" key="3">
    <source>
        <dbReference type="Proteomes" id="UP001227543"/>
    </source>
</evidence>
<evidence type="ECO:0000256" key="1">
    <source>
        <dbReference type="SAM" id="MobiDB-lite"/>
    </source>
</evidence>
<gene>
    <name evidence="2" type="ORF">CTAM01_14803</name>
</gene>
<comment type="caution">
    <text evidence="2">The sequence shown here is derived from an EMBL/GenBank/DDBJ whole genome shotgun (WGS) entry which is preliminary data.</text>
</comment>
<sequence>MTGTFSPALRQDMLVIVRDFQSTNRTANRKLSAKSSHVHSNSESDNTLSQHRISEYVKSSSHSNMYHIHNNGTNANAREVYHQSRTAQTLADFVEHFEQQP</sequence>
<dbReference type="EMBL" id="MLFU01000135">
    <property type="protein sequence ID" value="KAK1479148.1"/>
    <property type="molecule type" value="Genomic_DNA"/>
</dbReference>
<feature type="compositionally biased region" description="Polar residues" evidence="1">
    <location>
        <begin position="33"/>
        <end position="50"/>
    </location>
</feature>
<feature type="region of interest" description="Disordered" evidence="1">
    <location>
        <begin position="24"/>
        <end position="50"/>
    </location>
</feature>
<reference evidence="2 3" key="1">
    <citation type="submission" date="2016-10" db="EMBL/GenBank/DDBJ databases">
        <title>The genome sequence of Colletotrichum fioriniae PJ7.</title>
        <authorList>
            <person name="Baroncelli R."/>
        </authorList>
    </citation>
    <scope>NUCLEOTIDE SEQUENCE [LARGE SCALE GENOMIC DNA]</scope>
    <source>
        <strain evidence="2 3">Tom-12</strain>
    </source>
</reference>
<name>A0ABQ9QN53_9PEZI</name>